<dbReference type="InterPro" id="IPR039899">
    <property type="entry name" value="BET1_SNARE"/>
</dbReference>
<dbReference type="OrthoDB" id="3063237at2759"/>
<keyword evidence="5 9" id="KW-1133">Transmembrane helix</keyword>
<dbReference type="GO" id="GO:0006891">
    <property type="term" value="P:intra-Golgi vesicle-mediated transport"/>
    <property type="evidence" value="ECO:0007669"/>
    <property type="project" value="EnsemblFungi"/>
</dbReference>
<evidence type="ECO:0000256" key="8">
    <source>
        <dbReference type="ARBA" id="ARBA00046280"/>
    </source>
</evidence>
<dbReference type="Proteomes" id="UP000095009">
    <property type="component" value="Unassembled WGS sequence"/>
</dbReference>
<dbReference type="AlphaFoldDB" id="A0A1E3PJN1"/>
<name>A0A1E3PJN1_9ASCO</name>
<dbReference type="PANTHER" id="PTHR12791">
    <property type="entry name" value="GOLGI SNARE BET1-RELATED"/>
    <property type="match status" value="1"/>
</dbReference>
<protein>
    <recommendedName>
        <fullName evidence="12">t-SNARE coiled-coil homology domain-containing protein</fullName>
    </recommendedName>
</protein>
<dbReference type="GO" id="GO:0006906">
    <property type="term" value="P:vesicle fusion"/>
    <property type="evidence" value="ECO:0007669"/>
    <property type="project" value="EnsemblFungi"/>
</dbReference>
<keyword evidence="6" id="KW-0333">Golgi apparatus</keyword>
<dbReference type="CDD" id="cd15853">
    <property type="entry name" value="SNARE_Bet1"/>
    <property type="match status" value="1"/>
</dbReference>
<evidence type="ECO:0000256" key="4">
    <source>
        <dbReference type="ARBA" id="ARBA00022927"/>
    </source>
</evidence>
<feature type="transmembrane region" description="Helical" evidence="9">
    <location>
        <begin position="72"/>
        <end position="91"/>
    </location>
</feature>
<organism evidence="10 11">
    <name type="scientific">Nadsonia fulvescens var. elongata DSM 6958</name>
    <dbReference type="NCBI Taxonomy" id="857566"/>
    <lineage>
        <taxon>Eukaryota</taxon>
        <taxon>Fungi</taxon>
        <taxon>Dikarya</taxon>
        <taxon>Ascomycota</taxon>
        <taxon>Saccharomycotina</taxon>
        <taxon>Dipodascomycetes</taxon>
        <taxon>Dipodascales</taxon>
        <taxon>Dipodascales incertae sedis</taxon>
        <taxon>Nadsonia</taxon>
    </lineage>
</organism>
<keyword evidence="7 9" id="KW-0472">Membrane</keyword>
<comment type="subcellular location">
    <subcellularLocation>
        <location evidence="8">Endomembrane system</location>
        <topology evidence="8">Single-pass type IV membrane protein</topology>
    </subcellularLocation>
    <subcellularLocation>
        <location evidence="1">Golgi apparatus membrane</location>
    </subcellularLocation>
</comment>
<accession>A0A1E3PJN1</accession>
<keyword evidence="2" id="KW-0813">Transport</keyword>
<dbReference type="GO" id="GO:0006888">
    <property type="term" value="P:endoplasmic reticulum to Golgi vesicle-mediated transport"/>
    <property type="evidence" value="ECO:0007669"/>
    <property type="project" value="EnsemblFungi"/>
</dbReference>
<dbReference type="GO" id="GO:0031201">
    <property type="term" value="C:SNARE complex"/>
    <property type="evidence" value="ECO:0007669"/>
    <property type="project" value="EnsemblFungi"/>
</dbReference>
<keyword evidence="3 9" id="KW-0812">Transmembrane</keyword>
<dbReference type="GO" id="GO:0006886">
    <property type="term" value="P:intracellular protein transport"/>
    <property type="evidence" value="ECO:0007669"/>
    <property type="project" value="EnsemblFungi"/>
</dbReference>
<gene>
    <name evidence="10" type="ORF">NADFUDRAFT_50906</name>
</gene>
<proteinExistence type="predicted"/>
<dbReference type="STRING" id="857566.A0A1E3PJN1"/>
<evidence type="ECO:0000256" key="3">
    <source>
        <dbReference type="ARBA" id="ARBA00022692"/>
    </source>
</evidence>
<evidence type="ECO:0000256" key="1">
    <source>
        <dbReference type="ARBA" id="ARBA00004394"/>
    </source>
</evidence>
<evidence type="ECO:0000256" key="6">
    <source>
        <dbReference type="ARBA" id="ARBA00023034"/>
    </source>
</evidence>
<evidence type="ECO:0008006" key="12">
    <source>
        <dbReference type="Google" id="ProtNLM"/>
    </source>
</evidence>
<keyword evidence="4" id="KW-0653">Protein transport</keyword>
<evidence type="ECO:0000313" key="10">
    <source>
        <dbReference type="EMBL" id="ODQ65621.1"/>
    </source>
</evidence>
<evidence type="ECO:0000256" key="7">
    <source>
        <dbReference type="ARBA" id="ARBA00023136"/>
    </source>
</evidence>
<dbReference type="GO" id="GO:0000139">
    <property type="term" value="C:Golgi membrane"/>
    <property type="evidence" value="ECO:0007669"/>
    <property type="project" value="UniProtKB-SubCell"/>
</dbReference>
<reference evidence="10 11" key="1">
    <citation type="journal article" date="2016" name="Proc. Natl. Acad. Sci. U.S.A.">
        <title>Comparative genomics of biotechnologically important yeasts.</title>
        <authorList>
            <person name="Riley R."/>
            <person name="Haridas S."/>
            <person name="Wolfe K.H."/>
            <person name="Lopes M.R."/>
            <person name="Hittinger C.T."/>
            <person name="Goeker M."/>
            <person name="Salamov A.A."/>
            <person name="Wisecaver J.H."/>
            <person name="Long T.M."/>
            <person name="Calvey C.H."/>
            <person name="Aerts A.L."/>
            <person name="Barry K.W."/>
            <person name="Choi C."/>
            <person name="Clum A."/>
            <person name="Coughlan A.Y."/>
            <person name="Deshpande S."/>
            <person name="Douglass A.P."/>
            <person name="Hanson S.J."/>
            <person name="Klenk H.-P."/>
            <person name="LaButti K.M."/>
            <person name="Lapidus A."/>
            <person name="Lindquist E.A."/>
            <person name="Lipzen A.M."/>
            <person name="Meier-Kolthoff J.P."/>
            <person name="Ohm R.A."/>
            <person name="Otillar R.P."/>
            <person name="Pangilinan J.L."/>
            <person name="Peng Y."/>
            <person name="Rokas A."/>
            <person name="Rosa C.A."/>
            <person name="Scheuner C."/>
            <person name="Sibirny A.A."/>
            <person name="Slot J.C."/>
            <person name="Stielow J.B."/>
            <person name="Sun H."/>
            <person name="Kurtzman C.P."/>
            <person name="Blackwell M."/>
            <person name="Grigoriev I.V."/>
            <person name="Jeffries T.W."/>
        </authorList>
    </citation>
    <scope>NUCLEOTIDE SEQUENCE [LARGE SCALE GENOMIC DNA]</scope>
    <source>
        <strain evidence="10 11">DSM 6958</strain>
    </source>
</reference>
<dbReference type="GO" id="GO:0005484">
    <property type="term" value="F:SNAP receptor activity"/>
    <property type="evidence" value="ECO:0007669"/>
    <property type="project" value="EnsemblFungi"/>
</dbReference>
<evidence type="ECO:0000256" key="2">
    <source>
        <dbReference type="ARBA" id="ARBA00022448"/>
    </source>
</evidence>
<dbReference type="EMBL" id="KV454409">
    <property type="protein sequence ID" value="ODQ65621.1"/>
    <property type="molecule type" value="Genomic_DNA"/>
</dbReference>
<evidence type="ECO:0000256" key="5">
    <source>
        <dbReference type="ARBA" id="ARBA00022989"/>
    </source>
</evidence>
<keyword evidence="11" id="KW-1185">Reference proteome</keyword>
<dbReference type="GO" id="GO:0000138">
    <property type="term" value="C:Golgi trans cisterna"/>
    <property type="evidence" value="ECO:0007669"/>
    <property type="project" value="EnsemblFungi"/>
</dbReference>
<evidence type="ECO:0000313" key="11">
    <source>
        <dbReference type="Proteomes" id="UP000095009"/>
    </source>
</evidence>
<evidence type="ECO:0000256" key="9">
    <source>
        <dbReference type="SAM" id="Phobius"/>
    </source>
</evidence>
<sequence length="95" mass="10768">MSQAYQREEQNNHRLEELASKLSSLRNVTNDIHARASDYSMIDQASDSMSELMTSVKGSAVKLTRSIQAGHPIMKMVGLALAIFFLFYMLYKFFG</sequence>